<dbReference type="Proteomes" id="UP000050511">
    <property type="component" value="Unassembled WGS sequence"/>
</dbReference>
<protein>
    <submittedName>
        <fullName evidence="1">Uncharacterized protein</fullName>
    </submittedName>
</protein>
<gene>
    <name evidence="1" type="ORF">WJL_0322</name>
</gene>
<sequence>MNHEIEKNHSEQFIKTLNEHLESDDTVGAIQKFNIQELIKNISHRFDR</sequence>
<evidence type="ECO:0000313" key="2">
    <source>
        <dbReference type="Proteomes" id="UP000050511"/>
    </source>
</evidence>
<proteinExistence type="predicted"/>
<dbReference type="EMBL" id="LKLZ01000003">
    <property type="protein sequence ID" value="KPN43249.1"/>
    <property type="molecule type" value="Genomic_DNA"/>
</dbReference>
<name>A0A837P6G3_LACPN</name>
<organism evidence="1 2">
    <name type="scientific">Lactiplantibacillus plantarum WJL</name>
    <dbReference type="NCBI Taxonomy" id="1350466"/>
    <lineage>
        <taxon>Bacteria</taxon>
        <taxon>Bacillati</taxon>
        <taxon>Bacillota</taxon>
        <taxon>Bacilli</taxon>
        <taxon>Lactobacillales</taxon>
        <taxon>Lactobacillaceae</taxon>
        <taxon>Lactiplantibacillus</taxon>
    </lineage>
</organism>
<comment type="caution">
    <text evidence="1">The sequence shown here is derived from an EMBL/GenBank/DDBJ whole genome shotgun (WGS) entry which is preliminary data.</text>
</comment>
<evidence type="ECO:0000313" key="1">
    <source>
        <dbReference type="EMBL" id="KPN43249.1"/>
    </source>
</evidence>
<reference evidence="1 2" key="1">
    <citation type="submission" date="2015-10" db="EMBL/GenBank/DDBJ databases">
        <title>Resequencing of Lactobacillus plantarum WJL strain genome.</title>
        <authorList>
            <person name="Martino M.E."/>
        </authorList>
    </citation>
    <scope>NUCLEOTIDE SEQUENCE [LARGE SCALE GENOMIC DNA]</scope>
    <source>
        <strain evidence="1 2">WJL</strain>
    </source>
</reference>
<accession>A0A837P6G3</accession>
<dbReference type="AlphaFoldDB" id="A0A837P6G3"/>